<dbReference type="AlphaFoldDB" id="A0A1J9QXZ1"/>
<evidence type="ECO:0000313" key="2">
    <source>
        <dbReference type="EMBL" id="OJD20197.1"/>
    </source>
</evidence>
<dbReference type="OrthoDB" id="4554167at2759"/>
<feature type="compositionally biased region" description="Basic and acidic residues" evidence="1">
    <location>
        <begin position="74"/>
        <end position="86"/>
    </location>
</feature>
<comment type="caution">
    <text evidence="2">The sequence shown here is derived from an EMBL/GenBank/DDBJ whole genome shotgun (WGS) entry which is preliminary data.</text>
</comment>
<keyword evidence="3" id="KW-1185">Reference proteome</keyword>
<feature type="compositionally biased region" description="Polar residues" evidence="1">
    <location>
        <begin position="155"/>
        <end position="176"/>
    </location>
</feature>
<proteinExistence type="predicted"/>
<name>A0A1J9QXZ1_9EURO</name>
<protein>
    <submittedName>
        <fullName evidence="2">Uncharacterized protein</fullName>
    </submittedName>
</protein>
<evidence type="ECO:0000313" key="3">
    <source>
        <dbReference type="Proteomes" id="UP000242791"/>
    </source>
</evidence>
<reference evidence="2 3" key="1">
    <citation type="submission" date="2015-08" db="EMBL/GenBank/DDBJ databases">
        <title>Emmonsia species relationships and genome sequence.</title>
        <authorList>
            <person name="Cuomo C.A."/>
            <person name="Schwartz I.S."/>
            <person name="Kenyon C."/>
            <person name="De Hoog G.S."/>
            <person name="Govender N.P."/>
            <person name="Botha A."/>
            <person name="Moreno L."/>
            <person name="De Vries M."/>
            <person name="Munoz J.F."/>
            <person name="Stielow J.B."/>
        </authorList>
    </citation>
    <scope>NUCLEOTIDE SEQUENCE [LARGE SCALE GENOMIC DNA]</scope>
    <source>
        <strain evidence="2 3">EI222</strain>
    </source>
</reference>
<gene>
    <name evidence="2" type="ORF">ACJ73_08469</name>
</gene>
<dbReference type="EMBL" id="LGTZ01002008">
    <property type="protein sequence ID" value="OJD20197.1"/>
    <property type="molecule type" value="Genomic_DNA"/>
</dbReference>
<sequence>MPSPTWYTAPKTGRKPPLVQILAPTGNMEAAMTPRSWGLQAESLMLGTCRPPNRRRPLPQHRLKLASMQMSWRPHSEHRQNLEKGTRPGLPTEPQRAPKHNNLKAYARGLEQALRAEFETIREQLGTSIAALERRVLDLETQTNTRLEALEAIRTPSSSPDHPMEQQENPIRTQRPQGHAHDMLPMKLPHGPPGSDASCKPSGMKQSKKGRPEPKEGPTLPQTGQNTFSSLAELLAIKPGGQDWQVVTKKASKKPHYRNSEPLNPAKNSPLEARRFILRRNGLNRPPQVAREDIMLQINVELARLGLPGFLRLVDAKHTHTGATSVVLGKGSLSTMLLPTYKDPLLIAAQRADPTITEIEVPKQWYK</sequence>
<feature type="non-terminal residue" evidence="2">
    <location>
        <position position="367"/>
    </location>
</feature>
<organism evidence="2 3">
    <name type="scientific">Blastomyces percursus</name>
    <dbReference type="NCBI Taxonomy" id="1658174"/>
    <lineage>
        <taxon>Eukaryota</taxon>
        <taxon>Fungi</taxon>
        <taxon>Dikarya</taxon>
        <taxon>Ascomycota</taxon>
        <taxon>Pezizomycotina</taxon>
        <taxon>Eurotiomycetes</taxon>
        <taxon>Eurotiomycetidae</taxon>
        <taxon>Onygenales</taxon>
        <taxon>Ajellomycetaceae</taxon>
        <taxon>Blastomyces</taxon>
    </lineage>
</organism>
<dbReference type="STRING" id="1658174.A0A1J9QXZ1"/>
<dbReference type="Proteomes" id="UP000242791">
    <property type="component" value="Unassembled WGS sequence"/>
</dbReference>
<dbReference type="VEuPathDB" id="FungiDB:ACJ73_08469"/>
<feature type="region of interest" description="Disordered" evidence="1">
    <location>
        <begin position="151"/>
        <end position="224"/>
    </location>
</feature>
<evidence type="ECO:0000256" key="1">
    <source>
        <dbReference type="SAM" id="MobiDB-lite"/>
    </source>
</evidence>
<feature type="region of interest" description="Disordered" evidence="1">
    <location>
        <begin position="71"/>
        <end position="98"/>
    </location>
</feature>
<accession>A0A1J9QXZ1</accession>